<comment type="caution">
    <text evidence="2">The sequence shown here is derived from an EMBL/GenBank/DDBJ whole genome shotgun (WGS) entry which is preliminary data.</text>
</comment>
<evidence type="ECO:0000313" key="3">
    <source>
        <dbReference type="Proteomes" id="UP001500909"/>
    </source>
</evidence>
<protein>
    <submittedName>
        <fullName evidence="2">Uncharacterized protein</fullName>
    </submittedName>
</protein>
<keyword evidence="1" id="KW-0472">Membrane</keyword>
<proteinExistence type="predicted"/>
<sequence>MGGQSVTWLEWAGAGGASVPVLLLLFYALRRAKGIVEMYLKAHLEARAERERRATMVAMAASLPEGGAAARFEAGQPAWLFCKHAEPGHQVIVSREAA</sequence>
<name>A0ABP3JJI7_9ACTN</name>
<keyword evidence="3" id="KW-1185">Reference proteome</keyword>
<organism evidence="2 3">
    <name type="scientific">Streptomyces olivaceiscleroticus</name>
    <dbReference type="NCBI Taxonomy" id="68245"/>
    <lineage>
        <taxon>Bacteria</taxon>
        <taxon>Bacillati</taxon>
        <taxon>Actinomycetota</taxon>
        <taxon>Actinomycetes</taxon>
        <taxon>Kitasatosporales</taxon>
        <taxon>Streptomycetaceae</taxon>
        <taxon>Streptomyces</taxon>
    </lineage>
</organism>
<evidence type="ECO:0000256" key="1">
    <source>
        <dbReference type="SAM" id="Phobius"/>
    </source>
</evidence>
<reference evidence="3" key="1">
    <citation type="journal article" date="2019" name="Int. J. Syst. Evol. Microbiol.">
        <title>The Global Catalogue of Microorganisms (GCM) 10K type strain sequencing project: providing services to taxonomists for standard genome sequencing and annotation.</title>
        <authorList>
            <consortium name="The Broad Institute Genomics Platform"/>
            <consortium name="The Broad Institute Genome Sequencing Center for Infectious Disease"/>
            <person name="Wu L."/>
            <person name="Ma J."/>
        </authorList>
    </citation>
    <scope>NUCLEOTIDE SEQUENCE [LARGE SCALE GENOMIC DNA]</scope>
    <source>
        <strain evidence="3">JCM 4805</strain>
    </source>
</reference>
<keyword evidence="1" id="KW-0812">Transmembrane</keyword>
<evidence type="ECO:0000313" key="2">
    <source>
        <dbReference type="EMBL" id="GAA0452155.1"/>
    </source>
</evidence>
<keyword evidence="1" id="KW-1133">Transmembrane helix</keyword>
<dbReference type="EMBL" id="BAAABY010000009">
    <property type="protein sequence ID" value="GAA0452155.1"/>
    <property type="molecule type" value="Genomic_DNA"/>
</dbReference>
<feature type="transmembrane region" description="Helical" evidence="1">
    <location>
        <begin position="12"/>
        <end position="29"/>
    </location>
</feature>
<gene>
    <name evidence="2" type="ORF">GCM10010361_15300</name>
</gene>
<accession>A0ABP3JJI7</accession>
<dbReference type="Proteomes" id="UP001500909">
    <property type="component" value="Unassembled WGS sequence"/>
</dbReference>